<dbReference type="RefSeq" id="WP_210772406.1">
    <property type="nucleotide sequence ID" value="NZ_MWIN01000008.1"/>
</dbReference>
<gene>
    <name evidence="2" type="ORF">DFR24_3978</name>
</gene>
<dbReference type="EMBL" id="SOBT01000011">
    <property type="protein sequence ID" value="TDU25541.1"/>
    <property type="molecule type" value="Genomic_DNA"/>
</dbReference>
<feature type="signal peptide" evidence="1">
    <location>
        <begin position="1"/>
        <end position="26"/>
    </location>
</feature>
<keyword evidence="1" id="KW-0732">Signal</keyword>
<evidence type="ECO:0000256" key="1">
    <source>
        <dbReference type="SAM" id="SignalP"/>
    </source>
</evidence>
<accession>A0A4R7NXV0</accession>
<dbReference type="AlphaFoldDB" id="A0A4R7NXV0"/>
<feature type="chain" id="PRO_5020379569" evidence="1">
    <location>
        <begin position="27"/>
        <end position="99"/>
    </location>
</feature>
<protein>
    <submittedName>
        <fullName evidence="2">Uncharacterized protein YceK</fullName>
    </submittedName>
</protein>
<evidence type="ECO:0000313" key="3">
    <source>
        <dbReference type="Proteomes" id="UP000295341"/>
    </source>
</evidence>
<dbReference type="Pfam" id="PF07119">
    <property type="entry name" value="DUF1375"/>
    <property type="match status" value="1"/>
</dbReference>
<proteinExistence type="predicted"/>
<keyword evidence="3" id="KW-1185">Reference proteome</keyword>
<dbReference type="Proteomes" id="UP000295341">
    <property type="component" value="Unassembled WGS sequence"/>
</dbReference>
<sequence>MTPRFAASLAAMLCIGLSGCATVRTADNAHVGSPKIYGGTRVNVAALSDDETSLSRYRQYGIEAPAYPAADLAVSFIGDTLFLPFSAWYVVTEPLVGRR</sequence>
<dbReference type="PROSITE" id="PS51257">
    <property type="entry name" value="PROKAR_LIPOPROTEIN"/>
    <property type="match status" value="1"/>
</dbReference>
<dbReference type="InterPro" id="IPR010780">
    <property type="entry name" value="DUF1375"/>
</dbReference>
<reference evidence="2 3" key="1">
    <citation type="submission" date="2019-03" db="EMBL/GenBank/DDBJ databases">
        <title>Genomic Encyclopedia of Type Strains, Phase IV (KMG-IV): sequencing the most valuable type-strain genomes for metagenomic binning, comparative biology and taxonomic classification.</title>
        <authorList>
            <person name="Goeker M."/>
        </authorList>
    </citation>
    <scope>NUCLEOTIDE SEQUENCE [LARGE SCALE GENOMIC DNA]</scope>
    <source>
        <strain evidence="2 3">DSM 26377</strain>
    </source>
</reference>
<organism evidence="2 3">
    <name type="scientific">Panacagrimonas perspica</name>
    <dbReference type="NCBI Taxonomy" id="381431"/>
    <lineage>
        <taxon>Bacteria</taxon>
        <taxon>Pseudomonadati</taxon>
        <taxon>Pseudomonadota</taxon>
        <taxon>Gammaproteobacteria</taxon>
        <taxon>Nevskiales</taxon>
        <taxon>Nevskiaceae</taxon>
        <taxon>Panacagrimonas</taxon>
    </lineage>
</organism>
<evidence type="ECO:0000313" key="2">
    <source>
        <dbReference type="EMBL" id="TDU25541.1"/>
    </source>
</evidence>
<name>A0A4R7NXV0_9GAMM</name>
<comment type="caution">
    <text evidence="2">The sequence shown here is derived from an EMBL/GenBank/DDBJ whole genome shotgun (WGS) entry which is preliminary data.</text>
</comment>